<proteinExistence type="predicted"/>
<evidence type="ECO:0000313" key="2">
    <source>
        <dbReference type="Proteomes" id="UP000195043"/>
    </source>
</evidence>
<organism evidence="1 2">
    <name type="scientific">Candidatus Enterococcus testudinis</name>
    <dbReference type="NCBI Taxonomy" id="1834191"/>
    <lineage>
        <taxon>Bacteria</taxon>
        <taxon>Bacillati</taxon>
        <taxon>Bacillota</taxon>
        <taxon>Bacilli</taxon>
        <taxon>Lactobacillales</taxon>
        <taxon>Enterococcaceae</taxon>
        <taxon>Enterococcus</taxon>
    </lineage>
</organism>
<reference evidence="1 2" key="1">
    <citation type="submission" date="2017-05" db="EMBL/GenBank/DDBJ databases">
        <title>The Genome Sequence of Enterococcus sp. 8G7_MSG3316.</title>
        <authorList>
            <consortium name="The Broad Institute Genomics Platform"/>
            <consortium name="The Broad Institute Genomic Center for Infectious Diseases"/>
            <person name="Earl A."/>
            <person name="Manson A."/>
            <person name="Schwartman J."/>
            <person name="Gilmore M."/>
            <person name="Abouelleil A."/>
            <person name="Cao P."/>
            <person name="Chapman S."/>
            <person name="Cusick C."/>
            <person name="Shea T."/>
            <person name="Young S."/>
            <person name="Neafsey D."/>
            <person name="Nusbaum C."/>
            <person name="Birren B."/>
        </authorList>
    </citation>
    <scope>NUCLEOTIDE SEQUENCE [LARGE SCALE GENOMIC DNA]</scope>
    <source>
        <strain evidence="1 2">8G7_MSG3316</strain>
    </source>
</reference>
<sequence>MKDNDRLIYLKDGVESFVKAIKEHNLEEVIHMGYVSFAESASDLEGNPGYKSLPIASVHDNDIVSELGKTTASGGTNTQ</sequence>
<dbReference type="STRING" id="1834191.A5886_001476"/>
<dbReference type="EMBL" id="NGKU01000001">
    <property type="protein sequence ID" value="OTN76399.1"/>
    <property type="molecule type" value="Genomic_DNA"/>
</dbReference>
<evidence type="ECO:0000313" key="1">
    <source>
        <dbReference type="EMBL" id="OTN76399.1"/>
    </source>
</evidence>
<dbReference type="AlphaFoldDB" id="A0A242A657"/>
<dbReference type="OrthoDB" id="2056845at2"/>
<protein>
    <submittedName>
        <fullName evidence="1">Uncharacterized protein</fullName>
    </submittedName>
</protein>
<dbReference type="Gene3D" id="3.40.50.410">
    <property type="entry name" value="von Willebrand factor, type A domain"/>
    <property type="match status" value="1"/>
</dbReference>
<name>A0A242A657_9ENTE</name>
<comment type="caution">
    <text evidence="1">The sequence shown here is derived from an EMBL/GenBank/DDBJ whole genome shotgun (WGS) entry which is preliminary data.</text>
</comment>
<accession>A0A242A657</accession>
<dbReference type="Proteomes" id="UP000195043">
    <property type="component" value="Unassembled WGS sequence"/>
</dbReference>
<keyword evidence="2" id="KW-1185">Reference proteome</keyword>
<dbReference type="RefSeq" id="WP_086274354.1">
    <property type="nucleotide sequence ID" value="NZ_NGKU01000001.1"/>
</dbReference>
<dbReference type="InterPro" id="IPR036465">
    <property type="entry name" value="vWFA_dom_sf"/>
</dbReference>
<gene>
    <name evidence="1" type="ORF">A5886_001476</name>
</gene>